<organism evidence="3 4">
    <name type="scientific">Perca fluviatilis</name>
    <name type="common">European perch</name>
    <dbReference type="NCBI Taxonomy" id="8168"/>
    <lineage>
        <taxon>Eukaryota</taxon>
        <taxon>Metazoa</taxon>
        <taxon>Chordata</taxon>
        <taxon>Craniata</taxon>
        <taxon>Vertebrata</taxon>
        <taxon>Euteleostomi</taxon>
        <taxon>Actinopterygii</taxon>
        <taxon>Neopterygii</taxon>
        <taxon>Teleostei</taxon>
        <taxon>Neoteleostei</taxon>
        <taxon>Acanthomorphata</taxon>
        <taxon>Eupercaria</taxon>
        <taxon>Perciformes</taxon>
        <taxon>Percoidei</taxon>
        <taxon>Percidae</taxon>
        <taxon>Percinae</taxon>
        <taxon>Perca</taxon>
    </lineage>
</organism>
<dbReference type="SUPFAM" id="SSF52047">
    <property type="entry name" value="RNI-like"/>
    <property type="match status" value="1"/>
</dbReference>
<accession>A0A6A5F4X7</accession>
<dbReference type="Gene3D" id="3.80.10.10">
    <property type="entry name" value="Ribonuclease Inhibitor"/>
    <property type="match status" value="1"/>
</dbReference>
<dbReference type="Pfam" id="PF13516">
    <property type="entry name" value="LRR_6"/>
    <property type="match status" value="3"/>
</dbReference>
<dbReference type="SMART" id="SM00368">
    <property type="entry name" value="LRR_RI"/>
    <property type="match status" value="5"/>
</dbReference>
<evidence type="ECO:0000256" key="2">
    <source>
        <dbReference type="ARBA" id="ARBA00022737"/>
    </source>
</evidence>
<evidence type="ECO:0000313" key="4">
    <source>
        <dbReference type="Proteomes" id="UP000465112"/>
    </source>
</evidence>
<dbReference type="PRINTS" id="PR00019">
    <property type="entry name" value="LEURICHRPT"/>
</dbReference>
<keyword evidence="2" id="KW-0677">Repeat</keyword>
<dbReference type="AlphaFoldDB" id="A0A6A5F4X7"/>
<sequence length="205" mass="22099">MKYSASDEALLRLLSVVKASKKAVLSGCNLSERSCEALSSVLSFQSSSLRELELSNNNLMDSGGKLLFAGLQSPHCKLETLRLSCCNLSERNCALSSVFTSESSSLRELDLSNNNLQDSGGKLLSAGLQSPYCKLETLRLSVCNLSERSCEALPTVLSCESSSLRELDLSNNNLQDSGGKLLSAGLKRPHCKLDTLRSGVNNLFN</sequence>
<reference evidence="3 4" key="1">
    <citation type="submission" date="2019-06" db="EMBL/GenBank/DDBJ databases">
        <title>A chromosome-scale genome assembly of the European perch, Perca fluviatilis.</title>
        <authorList>
            <person name="Roques C."/>
            <person name="Zahm M."/>
            <person name="Cabau C."/>
            <person name="Klopp C."/>
            <person name="Bouchez O."/>
            <person name="Donnadieu C."/>
            <person name="Kuhl H."/>
            <person name="Gislard M."/>
            <person name="Guendouz S."/>
            <person name="Journot L."/>
            <person name="Haffray P."/>
            <person name="Bestin A."/>
            <person name="Morvezen R."/>
            <person name="Feron R."/>
            <person name="Wen M."/>
            <person name="Jouanno E."/>
            <person name="Herpin A."/>
            <person name="Schartl M."/>
            <person name="Postlethwait J."/>
            <person name="Schaerlinger B."/>
            <person name="Chardard D."/>
            <person name="Lecocq T."/>
            <person name="Poncet C."/>
            <person name="Jaffrelo L."/>
            <person name="Lampietro C."/>
            <person name="Guiguen Y."/>
        </authorList>
    </citation>
    <scope>NUCLEOTIDE SEQUENCE [LARGE SCALE GENOMIC DNA]</scope>
    <source>
        <tissue evidence="3">Blood</tissue>
    </source>
</reference>
<protein>
    <recommendedName>
        <fullName evidence="5">NACHT LRR and PYD domain-containing protein</fullName>
    </recommendedName>
</protein>
<gene>
    <name evidence="3" type="ORF">PFLUV_G00077470</name>
</gene>
<comment type="caution">
    <text evidence="3">The sequence shown here is derived from an EMBL/GenBank/DDBJ whole genome shotgun (WGS) entry which is preliminary data.</text>
</comment>
<dbReference type="EMBL" id="VHII01000006">
    <property type="protein sequence ID" value="KAF1389816.1"/>
    <property type="molecule type" value="Genomic_DNA"/>
</dbReference>
<evidence type="ECO:0000313" key="3">
    <source>
        <dbReference type="EMBL" id="KAF1389816.1"/>
    </source>
</evidence>
<dbReference type="InterPro" id="IPR032675">
    <property type="entry name" value="LRR_dom_sf"/>
</dbReference>
<evidence type="ECO:0000256" key="1">
    <source>
        <dbReference type="ARBA" id="ARBA00022614"/>
    </source>
</evidence>
<keyword evidence="4" id="KW-1185">Reference proteome</keyword>
<dbReference type="InterPro" id="IPR051261">
    <property type="entry name" value="NLR"/>
</dbReference>
<dbReference type="PANTHER" id="PTHR24106">
    <property type="entry name" value="NACHT, LRR AND CARD DOMAINS-CONTAINING"/>
    <property type="match status" value="1"/>
</dbReference>
<keyword evidence="1" id="KW-0433">Leucine-rich repeat</keyword>
<name>A0A6A5F4X7_PERFL</name>
<proteinExistence type="predicted"/>
<evidence type="ECO:0008006" key="5">
    <source>
        <dbReference type="Google" id="ProtNLM"/>
    </source>
</evidence>
<dbReference type="InterPro" id="IPR001611">
    <property type="entry name" value="Leu-rich_rpt"/>
</dbReference>
<dbReference type="Proteomes" id="UP000465112">
    <property type="component" value="Chromosome 6"/>
</dbReference>
<dbReference type="PROSITE" id="PS51450">
    <property type="entry name" value="LRR"/>
    <property type="match status" value="2"/>
</dbReference>